<feature type="domain" description="Fungal-type protein kinase" evidence="2">
    <location>
        <begin position="275"/>
        <end position="655"/>
    </location>
</feature>
<evidence type="ECO:0000313" key="3">
    <source>
        <dbReference type="EMBL" id="KAJ2673807.1"/>
    </source>
</evidence>
<organism evidence="3 4">
    <name type="scientific">Coemansia spiralis</name>
    <dbReference type="NCBI Taxonomy" id="417178"/>
    <lineage>
        <taxon>Eukaryota</taxon>
        <taxon>Fungi</taxon>
        <taxon>Fungi incertae sedis</taxon>
        <taxon>Zoopagomycota</taxon>
        <taxon>Kickxellomycotina</taxon>
        <taxon>Kickxellomycetes</taxon>
        <taxon>Kickxellales</taxon>
        <taxon>Kickxellaceae</taxon>
        <taxon>Coemansia</taxon>
    </lineage>
</organism>
<proteinExistence type="predicted"/>
<dbReference type="Gene3D" id="1.10.510.10">
    <property type="entry name" value="Transferase(Phosphotransferase) domain 1"/>
    <property type="match status" value="1"/>
</dbReference>
<dbReference type="OrthoDB" id="2747778at2759"/>
<feature type="compositionally biased region" description="Pro residues" evidence="1">
    <location>
        <begin position="509"/>
        <end position="527"/>
    </location>
</feature>
<comment type="caution">
    <text evidence="3">The sequence shown here is derived from an EMBL/GenBank/DDBJ whole genome shotgun (WGS) entry which is preliminary data.</text>
</comment>
<feature type="region of interest" description="Disordered" evidence="1">
    <location>
        <begin position="96"/>
        <end position="124"/>
    </location>
</feature>
<dbReference type="InterPro" id="IPR011009">
    <property type="entry name" value="Kinase-like_dom_sf"/>
</dbReference>
<name>A0A9W8G6D8_9FUNG</name>
<reference evidence="3" key="1">
    <citation type="submission" date="2022-07" db="EMBL/GenBank/DDBJ databases">
        <title>Phylogenomic reconstructions and comparative analyses of Kickxellomycotina fungi.</title>
        <authorList>
            <person name="Reynolds N.K."/>
            <person name="Stajich J.E."/>
            <person name="Barry K."/>
            <person name="Grigoriev I.V."/>
            <person name="Crous P."/>
            <person name="Smith M.E."/>
        </authorList>
    </citation>
    <scope>NUCLEOTIDE SEQUENCE</scope>
    <source>
        <strain evidence="3">NRRL 3115</strain>
    </source>
</reference>
<dbReference type="PANTHER" id="PTHR38248">
    <property type="entry name" value="FUNK1 6"/>
    <property type="match status" value="1"/>
</dbReference>
<accession>A0A9W8G6D8</accession>
<dbReference type="Pfam" id="PF17667">
    <property type="entry name" value="Pkinase_fungal"/>
    <property type="match status" value="1"/>
</dbReference>
<dbReference type="SUPFAM" id="SSF56112">
    <property type="entry name" value="Protein kinase-like (PK-like)"/>
    <property type="match status" value="1"/>
</dbReference>
<dbReference type="PANTHER" id="PTHR38248:SF2">
    <property type="entry name" value="FUNK1 11"/>
    <property type="match status" value="1"/>
</dbReference>
<feature type="compositionally biased region" description="Basic residues" evidence="1">
    <location>
        <begin position="111"/>
        <end position="124"/>
    </location>
</feature>
<dbReference type="EMBL" id="JANBTW010000063">
    <property type="protein sequence ID" value="KAJ2673807.1"/>
    <property type="molecule type" value="Genomic_DNA"/>
</dbReference>
<dbReference type="AlphaFoldDB" id="A0A9W8G6D8"/>
<evidence type="ECO:0000256" key="1">
    <source>
        <dbReference type="SAM" id="MobiDB-lite"/>
    </source>
</evidence>
<protein>
    <recommendedName>
        <fullName evidence="2">Fungal-type protein kinase domain-containing protein</fullName>
    </recommendedName>
</protein>
<dbReference type="Proteomes" id="UP001151518">
    <property type="component" value="Unassembled WGS sequence"/>
</dbReference>
<dbReference type="InterPro" id="IPR040976">
    <property type="entry name" value="Pkinase_fungal"/>
</dbReference>
<feature type="region of interest" description="Disordered" evidence="1">
    <location>
        <begin position="499"/>
        <end position="531"/>
    </location>
</feature>
<gene>
    <name evidence="3" type="ORF">GGI25_004554</name>
</gene>
<evidence type="ECO:0000259" key="2">
    <source>
        <dbReference type="Pfam" id="PF17667"/>
    </source>
</evidence>
<sequence>MHATSFLFPILLKAATDTKNLYAFDFLAGSKAALERHAFRIDVCGHQYSVPSEQLAPHVLDGRLLQLSRPLSQAACALSADLTSLLADSIESLLDSAPAPAPAPTPPATTSRRRRRTTPLRPRKRVSLLTAAMAERQALAAALLGLCDPAEDAGQAGAAASLAAISGVLALLAAELRARLPDASPAPAHAVRTLGIPAARLAAAHAAEAGQRAKEEADTVVEFLACPPQADGFGTADSLIGIFAARDDIERPFSTGLLEYLISAMNRHARRHLNVRYAWAVIFAPGAMRYCLVESDAIHMSSEIELSTKQGRAALAEFYTNMCLAEAWRLGADPTMRWRADIERWEVECPDDEPATTSRRHRRTTRNSLAVEQATMAPTIVYAQRPLFVADSFFGRFTRCFPVSLAPGGTPDLVLKDSWQLVADTEDAMVSDEISVLRHIRRSLDSAKSAAVYPRIVCGGTVRISTSDGCALATARDTSHLILDDLDAYARWTVPHGYRREQAGSAQPTPTPAPTPMPAPAPAPASRPQPHQMPLRRLHRRMVTGPIGIPIQTLGTEQEVVTVLADAMQSHADILKLANVLHRDISLNNIMAVRVGCELRGMLIDFDHAIDVAAPCNQNTPGNVGTGPFMSISNLEGLDVARTAVDDWESLICLLFCLAANGPLAMDELGKLFAHISAQGVADRKREIFSSPRMLDQAIEQYLNPSYHVIIRTIRALYAAAFQHARCQGTTRIFLRGNRNVDPVLRRVQYAEEIQSRCLAALTGIAMEIRSMSSLSDHLATISHDCCDRKWRNNNDSYGAGIDGMNYVGLAKRQSCDAEPLSDPTTATEETAQMAGEQNNKTLRADEGSLSTTVSCSGEATAVSYQDSSTGGIIGRDALLPSTPPPMSAKSEGQAESNVSLATLLREGGYDSSDLMAYSAKFPHSTSTTLYSLMDAKGATTTNKHGPSQKQQKMTELMALVQAQCNKRKAKEEQDSPRTKRRKMIHGEQRNFDLMDVSCSPGGSHMAFLPPGSPYANPVFAQSPLKQSVHEPATEVSLSLPVSSKLKRKLF</sequence>
<evidence type="ECO:0000313" key="4">
    <source>
        <dbReference type="Proteomes" id="UP001151518"/>
    </source>
</evidence>